<feature type="region of interest" description="Disordered" evidence="4">
    <location>
        <begin position="853"/>
        <end position="922"/>
    </location>
</feature>
<feature type="repeat" description="ANK" evidence="3">
    <location>
        <begin position="1227"/>
        <end position="1259"/>
    </location>
</feature>
<protein>
    <submittedName>
        <fullName evidence="6">Ankyrin-1</fullName>
    </submittedName>
</protein>
<feature type="region of interest" description="Disordered" evidence="4">
    <location>
        <begin position="669"/>
        <end position="694"/>
    </location>
</feature>
<feature type="repeat" description="ANK" evidence="3">
    <location>
        <begin position="1122"/>
        <end position="1155"/>
    </location>
</feature>
<keyword evidence="1" id="KW-0677">Repeat</keyword>
<evidence type="ECO:0000256" key="1">
    <source>
        <dbReference type="ARBA" id="ARBA00022737"/>
    </source>
</evidence>
<feature type="compositionally biased region" description="Basic and acidic residues" evidence="4">
    <location>
        <begin position="1359"/>
        <end position="1378"/>
    </location>
</feature>
<feature type="region of interest" description="Disordered" evidence="4">
    <location>
        <begin position="942"/>
        <end position="968"/>
    </location>
</feature>
<dbReference type="Proteomes" id="UP000325902">
    <property type="component" value="Unassembled WGS sequence"/>
</dbReference>
<evidence type="ECO:0000256" key="3">
    <source>
        <dbReference type="PROSITE-ProRule" id="PRU00023"/>
    </source>
</evidence>
<dbReference type="InterPro" id="IPR027417">
    <property type="entry name" value="P-loop_NTPase"/>
</dbReference>
<evidence type="ECO:0000313" key="6">
    <source>
        <dbReference type="EMBL" id="KAB2570628.1"/>
    </source>
</evidence>
<accession>A0A5N5CZ24</accession>
<dbReference type="Gene3D" id="2.60.120.920">
    <property type="match status" value="1"/>
</dbReference>
<organism evidence="6 7">
    <name type="scientific">Lasiodiplodia theobromae</name>
    <dbReference type="NCBI Taxonomy" id="45133"/>
    <lineage>
        <taxon>Eukaryota</taxon>
        <taxon>Fungi</taxon>
        <taxon>Dikarya</taxon>
        <taxon>Ascomycota</taxon>
        <taxon>Pezizomycotina</taxon>
        <taxon>Dothideomycetes</taxon>
        <taxon>Dothideomycetes incertae sedis</taxon>
        <taxon>Botryosphaeriales</taxon>
        <taxon>Botryosphaeriaceae</taxon>
        <taxon>Lasiodiplodia</taxon>
    </lineage>
</organism>
<dbReference type="SUPFAM" id="SSF52540">
    <property type="entry name" value="P-loop containing nucleoside triphosphate hydrolases"/>
    <property type="match status" value="1"/>
</dbReference>
<feature type="region of interest" description="Disordered" evidence="4">
    <location>
        <begin position="1334"/>
        <end position="1378"/>
    </location>
</feature>
<feature type="compositionally biased region" description="Basic and acidic residues" evidence="4">
    <location>
        <begin position="1337"/>
        <end position="1352"/>
    </location>
</feature>
<evidence type="ECO:0000313" key="7">
    <source>
        <dbReference type="Proteomes" id="UP000325902"/>
    </source>
</evidence>
<dbReference type="Gene3D" id="1.25.40.20">
    <property type="entry name" value="Ankyrin repeat-containing domain"/>
    <property type="match status" value="4"/>
</dbReference>
<feature type="compositionally biased region" description="Polar residues" evidence="4">
    <location>
        <begin position="853"/>
        <end position="864"/>
    </location>
</feature>
<feature type="compositionally biased region" description="Basic and acidic residues" evidence="4">
    <location>
        <begin position="944"/>
        <end position="961"/>
    </location>
</feature>
<reference evidence="6 7" key="1">
    <citation type="journal article" date="2019" name="Sci. Rep.">
        <title>A multi-omics analysis of the grapevine pathogen Lasiodiplodia theobromae reveals that temperature affects the expression of virulence- and pathogenicity-related genes.</title>
        <authorList>
            <person name="Felix C."/>
            <person name="Meneses R."/>
            <person name="Goncalves M.F.M."/>
            <person name="Tilleman L."/>
            <person name="Duarte A.S."/>
            <person name="Jorrin-Novo J.V."/>
            <person name="Van de Peer Y."/>
            <person name="Deforce D."/>
            <person name="Van Nieuwerburgh F."/>
            <person name="Esteves A.C."/>
            <person name="Alves A."/>
        </authorList>
    </citation>
    <scope>NUCLEOTIDE SEQUENCE [LARGE SCALE GENOMIC DNA]</scope>
    <source>
        <strain evidence="6 7">LA-SOL3</strain>
    </source>
</reference>
<gene>
    <name evidence="6" type="primary">Ank1_5</name>
    <name evidence="6" type="ORF">DBV05_g10701</name>
</gene>
<feature type="repeat" description="ANK" evidence="3">
    <location>
        <begin position="1393"/>
        <end position="1425"/>
    </location>
</feature>
<feature type="compositionally biased region" description="Basic and acidic residues" evidence="4">
    <location>
        <begin position="906"/>
        <end position="920"/>
    </location>
</feature>
<dbReference type="InterPro" id="IPR002110">
    <property type="entry name" value="Ankyrin_rpt"/>
</dbReference>
<dbReference type="Pfam" id="PF12796">
    <property type="entry name" value="Ank_2"/>
    <property type="match status" value="2"/>
</dbReference>
<dbReference type="PRINTS" id="PR01415">
    <property type="entry name" value="ANKYRIN"/>
</dbReference>
<feature type="repeat" description="ANK" evidence="3">
    <location>
        <begin position="1261"/>
        <end position="1285"/>
    </location>
</feature>
<feature type="repeat" description="ANK" evidence="3">
    <location>
        <begin position="1430"/>
        <end position="1450"/>
    </location>
</feature>
<dbReference type="PANTHER" id="PTHR24198">
    <property type="entry name" value="ANKYRIN REPEAT AND PROTEIN KINASE DOMAIN-CONTAINING PROTEIN"/>
    <property type="match status" value="1"/>
</dbReference>
<dbReference type="Pfam" id="PF13637">
    <property type="entry name" value="Ank_4"/>
    <property type="match status" value="1"/>
</dbReference>
<dbReference type="PANTHER" id="PTHR24198:SF165">
    <property type="entry name" value="ANKYRIN REPEAT-CONTAINING PROTEIN-RELATED"/>
    <property type="match status" value="1"/>
</dbReference>
<dbReference type="SMART" id="SM00248">
    <property type="entry name" value="ANK"/>
    <property type="match status" value="10"/>
</dbReference>
<keyword evidence="2 3" id="KW-0040">ANK repeat</keyword>
<dbReference type="InterPro" id="IPR043136">
    <property type="entry name" value="B30.2/SPRY_sf"/>
</dbReference>
<dbReference type="SUPFAM" id="SSF48403">
    <property type="entry name" value="Ankyrin repeat"/>
    <property type="match status" value="1"/>
</dbReference>
<feature type="region of interest" description="Disordered" evidence="4">
    <location>
        <begin position="793"/>
        <end position="830"/>
    </location>
</feature>
<dbReference type="InterPro" id="IPR036770">
    <property type="entry name" value="Ankyrin_rpt-contain_sf"/>
</dbReference>
<keyword evidence="7" id="KW-1185">Reference proteome</keyword>
<dbReference type="PROSITE" id="PS50088">
    <property type="entry name" value="ANK_REPEAT"/>
    <property type="match status" value="7"/>
</dbReference>
<feature type="compositionally biased region" description="Basic and acidic residues" evidence="4">
    <location>
        <begin position="669"/>
        <end position="689"/>
    </location>
</feature>
<dbReference type="OrthoDB" id="341259at2759"/>
<feature type="domain" description="Nephrocystin 3-like N-terminal" evidence="5">
    <location>
        <begin position="322"/>
        <end position="522"/>
    </location>
</feature>
<evidence type="ECO:0000256" key="4">
    <source>
        <dbReference type="SAM" id="MobiDB-lite"/>
    </source>
</evidence>
<dbReference type="Pfam" id="PF24883">
    <property type="entry name" value="NPHP3_N"/>
    <property type="match status" value="1"/>
</dbReference>
<dbReference type="InterPro" id="IPR056884">
    <property type="entry name" value="NPHP3-like_N"/>
</dbReference>
<feature type="repeat" description="ANK" evidence="3">
    <location>
        <begin position="1192"/>
        <end position="1226"/>
    </location>
</feature>
<dbReference type="Gene3D" id="3.40.50.300">
    <property type="entry name" value="P-loop containing nucleotide triphosphate hydrolases"/>
    <property type="match status" value="1"/>
</dbReference>
<proteinExistence type="predicted"/>
<dbReference type="PROSITE" id="PS50297">
    <property type="entry name" value="ANK_REP_REGION"/>
    <property type="match status" value="6"/>
</dbReference>
<evidence type="ECO:0000256" key="2">
    <source>
        <dbReference type="ARBA" id="ARBA00023043"/>
    </source>
</evidence>
<evidence type="ECO:0000259" key="5">
    <source>
        <dbReference type="Pfam" id="PF24883"/>
    </source>
</evidence>
<sequence>MEQPCARDLWEEAKAQLKNDLGDGEWKTFTMQSEHGEAVKIQDIIQSLKATGNQARNKYGTHKVKTSGGKELFEYNIGRILTRLEMMFQMVDSTMSFAPQLASVVWTAFRMLFKGFLIQKDTCEFLSSAVDRISYAMFICEVCARRYLDKDSASDLAAGVVQRIPGVYAVVLRFSYETNKLATANHMNRFLDLMLGGLKELQSYIDTMVTKLGELERCVDIGFKEAVEDFIKEMGKDVRLVADLMPEMAQGIRRLEETSQLTLEAIKTMAANQERSKKEAERDKVQKDHDTTMKWLKPGGWLVDSSQLQNQHRNNLQSMYRGSCDWIFGHESYSLWLGQRNPRILWLFGKAGFGKSFISSAVIDAISPVDRQQNSESAPPIVIYFFCRSGNDASQKSNRIMLHLLMQLFDHSSPERLSKIPRGGLGPDELATLQRCMDAINTAKQRFENSDTSQLKERTARNMGVSGLQKVIGDLTQALGKNVFIVLDALDECSDWSDCDLLDALTDLTAGNSMIHLMITSRPEPSIVDAFHAKPGHIWCKLEVNKERTGPGIASYVDEELKLVKPLRESQRLEARDVIMEKSEGMFQWASAALETLKSPTSAAAFNKAIENLPQGMDNLYRKKLLSLDANHRDWSLVALRWLVCGEGSINAEPIADEIQRIYLQDDAKKNDGYPESEPGEHSSQKENEADQQENAGEMDGSLYSIIINALKEHAREFLTLGSGSTVAVTHASVREWIERDAHEIKTHLCQSCKDRQRRESTLEAAPKWGHLIMARNILVTLNNPEFQKKYGLLDGSNGDQQQQRLRKTEADRGCAQQNEVALGQESSTMAIDIPEASEDANDRAIEEKQDNATEALQTDSFETPIQPIAKDQGNKQDGTNVRVGENGEASVGREEDNIGEGQSTETRDFTSTDRKREDDGSSDLEAAIKCLIPSAVVASNEEGSIRDDATDVGADEHSEEQYANNSDPTEHLRYELTHWFYHVHRAEEAWPEEERQADPEAAALFSELYEQLDVFMQEESPPFMRWQKLLWGDVIAMIEDDVDKDFLIEGPVHVAARFNLLGMLQRYVATGTADLRRENHFGSTPLHIASLGYRGYVGSHTALDILLEQPDPPINLQSHRFGSTPLLMAIQCGAPESYIRALLAAGARPELHDKEGYTTLHWAALRGSVELCRLLLDNHSDVVDVNARDSDNDTPLHWLLFLYNSSYEVAEYLLDHGADVRAENNHSQQPLFTACGTSNTSIARLLIARGADVDDPETKSGWRALHAAVAEQNVDIVKFLIEEGGAEILLRDQKLRTPISLAAELGNEVILEFLLKSQKEHFVAKMASTKAGSVVEGEKEGNSEKEKKEATENIQVGEPKDMKETETLKETKEGVDGSRRSGMEFLVEPDINGQTPLHRAAAKGLESCVRLLLEYSGNPKLLCNQRNRRGHTPLHSAAHRGHASVVKMLADIAVAPAIDMLDNEGKTPLAHAIEGWKACFDSGNTNWSDMIAALWQRSPLLPQGERLELFGRAIEKGAEDVCRLLLDLVHVEDENGCTPLLLAVQEGRQNIIDLLSKGSPSRWSGVDKISCLDVSGDGLELFSAAATLASKEDADVSLRLQSVRTDCPIAAGRDQYYYEVTILECGDGKQN</sequence>
<feature type="repeat" description="ANK" evidence="3">
    <location>
        <begin position="1156"/>
        <end position="1188"/>
    </location>
</feature>
<name>A0A5N5CZ24_9PEZI</name>
<comment type="caution">
    <text evidence="6">The sequence shown here is derived from an EMBL/GenBank/DDBJ whole genome shotgun (WGS) entry which is preliminary data.</text>
</comment>
<feature type="compositionally biased region" description="Polar residues" evidence="4">
    <location>
        <begin position="816"/>
        <end position="830"/>
    </location>
</feature>
<dbReference type="EMBL" id="VCHE01000128">
    <property type="protein sequence ID" value="KAB2570628.1"/>
    <property type="molecule type" value="Genomic_DNA"/>
</dbReference>